<proteinExistence type="predicted"/>
<protein>
    <submittedName>
        <fullName evidence="1">Peptidase</fullName>
    </submittedName>
</protein>
<dbReference type="InterPro" id="IPR004929">
    <property type="entry name" value="I-spanin"/>
</dbReference>
<keyword evidence="2" id="KW-1185">Reference proteome</keyword>
<sequence length="93" mass="10903">MRPFFYLKINGYCLRSCLCKLDNQQQERINHLAELDKPHIQELAHTKTEIETLWADVAAGHRKQRIKATCPMSDERTVGKHRPTGFYWSVQFG</sequence>
<dbReference type="Pfam" id="PF03245">
    <property type="entry name" value="Phage_lysis"/>
    <property type="match status" value="1"/>
</dbReference>
<comment type="caution">
    <text evidence="1">The sequence shown here is derived from an EMBL/GenBank/DDBJ whole genome shotgun (WGS) entry which is preliminary data.</text>
</comment>
<evidence type="ECO:0000313" key="2">
    <source>
        <dbReference type="Proteomes" id="UP000224871"/>
    </source>
</evidence>
<evidence type="ECO:0000313" key="1">
    <source>
        <dbReference type="EMBL" id="PHM38009.1"/>
    </source>
</evidence>
<dbReference type="RefSeq" id="WP_099137597.1">
    <property type="nucleotide sequence ID" value="NZ_CAWNQC010000237.1"/>
</dbReference>
<accession>A0A2G0NTI6</accession>
<dbReference type="EMBL" id="NIBU01000004">
    <property type="protein sequence ID" value="PHM38009.1"/>
    <property type="molecule type" value="Genomic_DNA"/>
</dbReference>
<dbReference type="Proteomes" id="UP000224871">
    <property type="component" value="Unassembled WGS sequence"/>
</dbReference>
<gene>
    <name evidence="1" type="ORF">Xinn_00493</name>
</gene>
<name>A0A2G0NTI6_9GAMM</name>
<organism evidence="1 2">
    <name type="scientific">Xenorhabdus innexi</name>
    <dbReference type="NCBI Taxonomy" id="290109"/>
    <lineage>
        <taxon>Bacteria</taxon>
        <taxon>Pseudomonadati</taxon>
        <taxon>Pseudomonadota</taxon>
        <taxon>Gammaproteobacteria</taxon>
        <taxon>Enterobacterales</taxon>
        <taxon>Morganellaceae</taxon>
        <taxon>Xenorhabdus</taxon>
    </lineage>
</organism>
<reference evidence="1 2" key="1">
    <citation type="journal article" date="2017" name="Nat. Microbiol.">
        <title>Natural product diversity associated with the nematode symbionts Photorhabdus and Xenorhabdus.</title>
        <authorList>
            <person name="Tobias N.J."/>
            <person name="Wolff H."/>
            <person name="Djahanschiri B."/>
            <person name="Grundmann F."/>
            <person name="Kronenwerth M."/>
            <person name="Shi Y.M."/>
            <person name="Simonyi S."/>
            <person name="Grun P."/>
            <person name="Shapiro-Ilan D."/>
            <person name="Pidot S.J."/>
            <person name="Stinear T.P."/>
            <person name="Ebersberger I."/>
            <person name="Bode H.B."/>
        </authorList>
    </citation>
    <scope>NUCLEOTIDE SEQUENCE [LARGE SCALE GENOMIC DNA]</scope>
    <source>
        <strain evidence="1 2">DSM 16336</strain>
    </source>
</reference>